<sequence>MDTVEDEAKMQIGKIDSVWRYPVKGMRGEEVPYIYTSYTGLMGDRIYGVVAADGDPGHPWHTGRNQEEFLLYKANYQSSEELLLPDNLDATYSEWEPGIDPLYPDANAFKVTVETPDGVTYNDIEDAAFITDLEKLTGRSLRIHTTQRGIFDARPVSLFSLSAATKLGEELEMDVDKRRF</sequence>
<evidence type="ECO:0000313" key="2">
    <source>
        <dbReference type="EMBL" id="SVC41630.1"/>
    </source>
</evidence>
<dbReference type="AlphaFoldDB" id="A0A382LYH4"/>
<reference evidence="2" key="1">
    <citation type="submission" date="2018-05" db="EMBL/GenBank/DDBJ databases">
        <authorList>
            <person name="Lanie J.A."/>
            <person name="Ng W.-L."/>
            <person name="Kazmierczak K.M."/>
            <person name="Andrzejewski T.M."/>
            <person name="Davidsen T.M."/>
            <person name="Wayne K.J."/>
            <person name="Tettelin H."/>
            <person name="Glass J.I."/>
            <person name="Rusch D."/>
            <person name="Podicherti R."/>
            <person name="Tsui H.-C.T."/>
            <person name="Winkler M.E."/>
        </authorList>
    </citation>
    <scope>NUCLEOTIDE SEQUENCE</scope>
</reference>
<dbReference type="InterPro" id="IPR011037">
    <property type="entry name" value="Pyrv_Knase-like_insert_dom_sf"/>
</dbReference>
<dbReference type="Pfam" id="PF03476">
    <property type="entry name" value="MOSC_N"/>
    <property type="match status" value="1"/>
</dbReference>
<organism evidence="2">
    <name type="scientific">marine metagenome</name>
    <dbReference type="NCBI Taxonomy" id="408172"/>
    <lineage>
        <taxon>unclassified sequences</taxon>
        <taxon>metagenomes</taxon>
        <taxon>ecological metagenomes</taxon>
    </lineage>
</organism>
<dbReference type="SUPFAM" id="SSF50800">
    <property type="entry name" value="PK beta-barrel domain-like"/>
    <property type="match status" value="1"/>
</dbReference>
<gene>
    <name evidence="2" type="ORF">METZ01_LOCUS294484</name>
</gene>
<evidence type="ECO:0000259" key="1">
    <source>
        <dbReference type="Pfam" id="PF03476"/>
    </source>
</evidence>
<dbReference type="EMBL" id="UINC01090038">
    <property type="protein sequence ID" value="SVC41630.1"/>
    <property type="molecule type" value="Genomic_DNA"/>
</dbReference>
<feature type="domain" description="Molybdenum cofactor sulfurase middle" evidence="1">
    <location>
        <begin position="13"/>
        <end position="84"/>
    </location>
</feature>
<protein>
    <recommendedName>
        <fullName evidence="1">Molybdenum cofactor sulfurase middle domain-containing protein</fullName>
    </recommendedName>
</protein>
<dbReference type="InterPro" id="IPR005303">
    <property type="entry name" value="MOCOS_middle"/>
</dbReference>
<name>A0A382LYH4_9ZZZZ</name>
<proteinExistence type="predicted"/>
<accession>A0A382LYH4</accession>
<feature type="non-terminal residue" evidence="2">
    <location>
        <position position="180"/>
    </location>
</feature>